<dbReference type="InterPro" id="IPR024008">
    <property type="entry name" value="BsaA"/>
</dbReference>
<gene>
    <name evidence="1" type="ORF">JZO70_21710</name>
</gene>
<evidence type="ECO:0000313" key="2">
    <source>
        <dbReference type="Proteomes" id="UP000664601"/>
    </source>
</evidence>
<comment type="caution">
    <text evidence="1">The sequence shown here is derived from an EMBL/GenBank/DDBJ whole genome shotgun (WGS) entry which is preliminary data.</text>
</comment>
<proteinExistence type="predicted"/>
<keyword evidence="2" id="KW-1185">Reference proteome</keyword>
<dbReference type="RefSeq" id="WP_207675794.1">
    <property type="nucleotide sequence ID" value="NZ_JAFREM010000045.1"/>
</dbReference>
<sequence length="280" mass="31690">MSQKEKLRHLLQTFVKSKALFACFSLLLSLLLVVGSTYAWITSADERVNQAKRNSRKLSAVIEEDFTQVFQWAPGTKKEKMIRVKNDGETPAVVRVSLKEFFIAFETDKTDNHGVGDGNGNLKVYPAPSTVPVDVKKTDTWVSGNTYEVNANTYYKANHALLNKTYQYKGTRDAPLPAFELAFQTSKVFDQSNPPPNGASEYWYYESGYFYYSEVMTPSQVTPNLLESISLSPAYANQYKGALYKLVPEMDAHDVTRSLISDWGISTSGYVYQMYDNKLY</sequence>
<accession>A0ABS3LGN4</accession>
<evidence type="ECO:0008006" key="3">
    <source>
        <dbReference type="Google" id="ProtNLM"/>
    </source>
</evidence>
<dbReference type="EMBL" id="JAFREM010000045">
    <property type="protein sequence ID" value="MBO1308804.1"/>
    <property type="molecule type" value="Genomic_DNA"/>
</dbReference>
<name>A0ABS3LGN4_9ENTE</name>
<dbReference type="NCBIfam" id="TIGR04090">
    <property type="entry name" value="exp_by_SipW_IV"/>
    <property type="match status" value="1"/>
</dbReference>
<reference evidence="1 2" key="1">
    <citation type="submission" date="2021-03" db="EMBL/GenBank/DDBJ databases">
        <title>Enterococcal diversity collection.</title>
        <authorList>
            <person name="Gilmore M.S."/>
            <person name="Schwartzman J."/>
            <person name="Van Tyne D."/>
            <person name="Martin M."/>
            <person name="Earl A.M."/>
            <person name="Manson A.L."/>
            <person name="Straub T."/>
            <person name="Salamzade R."/>
            <person name="Saavedra J."/>
            <person name="Lebreton F."/>
            <person name="Prichula J."/>
            <person name="Schaufler K."/>
            <person name="Gaca A."/>
            <person name="Sgardioli B."/>
            <person name="Wagenaar J."/>
            <person name="Strong T."/>
        </authorList>
    </citation>
    <scope>NUCLEOTIDE SEQUENCE [LARGE SCALE GENOMIC DNA]</scope>
    <source>
        <strain evidence="1 2">669A</strain>
    </source>
</reference>
<dbReference type="Proteomes" id="UP000664601">
    <property type="component" value="Unassembled WGS sequence"/>
</dbReference>
<organism evidence="1 2">
    <name type="scientific">Candidatus Enterococcus moelleringii</name>
    <dbReference type="NCBI Taxonomy" id="2815325"/>
    <lineage>
        <taxon>Bacteria</taxon>
        <taxon>Bacillati</taxon>
        <taxon>Bacillota</taxon>
        <taxon>Bacilli</taxon>
        <taxon>Lactobacillales</taxon>
        <taxon>Enterococcaceae</taxon>
        <taxon>Enterococcus</taxon>
    </lineage>
</organism>
<evidence type="ECO:0000313" key="1">
    <source>
        <dbReference type="EMBL" id="MBO1308804.1"/>
    </source>
</evidence>
<protein>
    <recommendedName>
        <fullName evidence="3">Alternate signal-mediated exported protein</fullName>
    </recommendedName>
</protein>